<comment type="caution">
    <text evidence="1">The sequence shown here is derived from an EMBL/GenBank/DDBJ whole genome shotgun (WGS) entry which is preliminary data.</text>
</comment>
<sequence length="165" mass="18744">MPGKDGDKQEYTIKDIEHDMKIFSKLLKTVATNNQDINKRLEAVEAMSGGEEDEDFSSGDRKKALSRLADNVINPDDNMLPQMTETPDRMLMPMIIKHAQNEFLKEKLDHPDSKVLFSDLLMKWCDKKMRARNRALIGEAMGFSQIEVDKAMDAEARGLESQGEP</sequence>
<evidence type="ECO:0000313" key="1">
    <source>
        <dbReference type="EMBL" id="GAG01995.1"/>
    </source>
</evidence>
<organism evidence="1">
    <name type="scientific">marine sediment metagenome</name>
    <dbReference type="NCBI Taxonomy" id="412755"/>
    <lineage>
        <taxon>unclassified sequences</taxon>
        <taxon>metagenomes</taxon>
        <taxon>ecological metagenomes</taxon>
    </lineage>
</organism>
<accession>X0U8Z2</accession>
<reference evidence="1" key="1">
    <citation type="journal article" date="2014" name="Front. Microbiol.">
        <title>High frequency of phylogenetically diverse reductive dehalogenase-homologous genes in deep subseafloor sedimentary metagenomes.</title>
        <authorList>
            <person name="Kawai M."/>
            <person name="Futagami T."/>
            <person name="Toyoda A."/>
            <person name="Takaki Y."/>
            <person name="Nishi S."/>
            <person name="Hori S."/>
            <person name="Arai W."/>
            <person name="Tsubouchi T."/>
            <person name="Morono Y."/>
            <person name="Uchiyama I."/>
            <person name="Ito T."/>
            <person name="Fujiyama A."/>
            <person name="Inagaki F."/>
            <person name="Takami H."/>
        </authorList>
    </citation>
    <scope>NUCLEOTIDE SEQUENCE</scope>
    <source>
        <strain evidence="1">Expedition CK06-06</strain>
    </source>
</reference>
<protein>
    <submittedName>
        <fullName evidence="1">Uncharacterized protein</fullName>
    </submittedName>
</protein>
<dbReference type="EMBL" id="BARS01027880">
    <property type="protein sequence ID" value="GAG01995.1"/>
    <property type="molecule type" value="Genomic_DNA"/>
</dbReference>
<name>X0U8Z2_9ZZZZ</name>
<gene>
    <name evidence="1" type="ORF">S01H1_43753</name>
</gene>
<dbReference type="AlphaFoldDB" id="X0U8Z2"/>
<proteinExistence type="predicted"/>